<accession>A0ACB6S4F0</accession>
<comment type="caution">
    <text evidence="1">The sequence shown here is derived from an EMBL/GenBank/DDBJ whole genome shotgun (WGS) entry which is preliminary data.</text>
</comment>
<name>A0ACB6S4F0_9PLEO</name>
<dbReference type="EMBL" id="MU006712">
    <property type="protein sequence ID" value="KAF2628847.1"/>
    <property type="molecule type" value="Genomic_DNA"/>
</dbReference>
<organism evidence="1 2">
    <name type="scientific">Macroventuria anomochaeta</name>
    <dbReference type="NCBI Taxonomy" id="301207"/>
    <lineage>
        <taxon>Eukaryota</taxon>
        <taxon>Fungi</taxon>
        <taxon>Dikarya</taxon>
        <taxon>Ascomycota</taxon>
        <taxon>Pezizomycotina</taxon>
        <taxon>Dothideomycetes</taxon>
        <taxon>Pleosporomycetidae</taxon>
        <taxon>Pleosporales</taxon>
        <taxon>Pleosporineae</taxon>
        <taxon>Didymellaceae</taxon>
        <taxon>Macroventuria</taxon>
    </lineage>
</organism>
<protein>
    <submittedName>
        <fullName evidence="1">Thiamine diphosphate-binding protein</fullName>
    </submittedName>
</protein>
<sequence>MPFRCSARRLQLQRLPTPCNASRTVRAPWQCRGVASTANAEKVLFPGALNSEFTNTLEFLRPSKSKGAISTYRCLNQYGEVIDKSTGADTTDEEAIELYKNMVQLSIMDLLMFEAQRQGRLSFYMVSAGEEGISIGSASALHPSDVIFTQYRESGVYLQRGFTLAQFMNQLFANSSDNGLGRNMPVHYGSKELNIHTISSTLATQIPHAAGAAYALKLQNAGIVGRIGAPTAGEETTERVAVCFFGEGAASEGDFHSALNIAATRQVPCIFICRNNGYAISTPTSDQYRGDGIAARGAGYGIDTLRVDGNDIFAVRRAVKEARKLALEDGGRPVLVECMAYRVGHHSTSDDSFAYRQRVEVEDWKRRDNPITRLRKWMEGRGVWDEEKEKKLRSGTRKEVLRAFEEAEKQKKPNIKHAFTDVWEEITEEQRAHVSEMADILKRYPKEYDLEGYEGGAQGLDELLQKR</sequence>
<proteinExistence type="predicted"/>
<keyword evidence="2" id="KW-1185">Reference proteome</keyword>
<evidence type="ECO:0000313" key="2">
    <source>
        <dbReference type="Proteomes" id="UP000799754"/>
    </source>
</evidence>
<evidence type="ECO:0000313" key="1">
    <source>
        <dbReference type="EMBL" id="KAF2628847.1"/>
    </source>
</evidence>
<gene>
    <name evidence="1" type="ORF">BU25DRAFT_390823</name>
</gene>
<reference evidence="1" key="1">
    <citation type="journal article" date="2020" name="Stud. Mycol.">
        <title>101 Dothideomycetes genomes: a test case for predicting lifestyles and emergence of pathogens.</title>
        <authorList>
            <person name="Haridas S."/>
            <person name="Albert R."/>
            <person name="Binder M."/>
            <person name="Bloem J."/>
            <person name="Labutti K."/>
            <person name="Salamov A."/>
            <person name="Andreopoulos B."/>
            <person name="Baker S."/>
            <person name="Barry K."/>
            <person name="Bills G."/>
            <person name="Bluhm B."/>
            <person name="Cannon C."/>
            <person name="Castanera R."/>
            <person name="Culley D."/>
            <person name="Daum C."/>
            <person name="Ezra D."/>
            <person name="Gonzalez J."/>
            <person name="Henrissat B."/>
            <person name="Kuo A."/>
            <person name="Liang C."/>
            <person name="Lipzen A."/>
            <person name="Lutzoni F."/>
            <person name="Magnuson J."/>
            <person name="Mondo S."/>
            <person name="Nolan M."/>
            <person name="Ohm R."/>
            <person name="Pangilinan J."/>
            <person name="Park H.-J."/>
            <person name="Ramirez L."/>
            <person name="Alfaro M."/>
            <person name="Sun H."/>
            <person name="Tritt A."/>
            <person name="Yoshinaga Y."/>
            <person name="Zwiers L.-H."/>
            <person name="Turgeon B."/>
            <person name="Goodwin S."/>
            <person name="Spatafora J."/>
            <person name="Crous P."/>
            <person name="Grigoriev I."/>
        </authorList>
    </citation>
    <scope>NUCLEOTIDE SEQUENCE</scope>
    <source>
        <strain evidence="1">CBS 525.71</strain>
    </source>
</reference>
<dbReference type="Proteomes" id="UP000799754">
    <property type="component" value="Unassembled WGS sequence"/>
</dbReference>